<proteinExistence type="predicted"/>
<organism evidence="2 3">
    <name type="scientific">Pyrenophora seminiperda CCB06</name>
    <dbReference type="NCBI Taxonomy" id="1302712"/>
    <lineage>
        <taxon>Eukaryota</taxon>
        <taxon>Fungi</taxon>
        <taxon>Dikarya</taxon>
        <taxon>Ascomycota</taxon>
        <taxon>Pezizomycotina</taxon>
        <taxon>Dothideomycetes</taxon>
        <taxon>Pleosporomycetidae</taxon>
        <taxon>Pleosporales</taxon>
        <taxon>Pleosporineae</taxon>
        <taxon>Pleosporaceae</taxon>
        <taxon>Pyrenophora</taxon>
    </lineage>
</organism>
<feature type="compositionally biased region" description="Low complexity" evidence="1">
    <location>
        <begin position="214"/>
        <end position="235"/>
    </location>
</feature>
<feature type="compositionally biased region" description="Basic residues" evidence="1">
    <location>
        <begin position="1"/>
        <end position="12"/>
    </location>
</feature>
<protein>
    <submittedName>
        <fullName evidence="2">Transcription factor c2h2</fullName>
    </submittedName>
</protein>
<feature type="compositionally biased region" description="Polar residues" evidence="1">
    <location>
        <begin position="260"/>
        <end position="270"/>
    </location>
</feature>
<dbReference type="Proteomes" id="UP000265663">
    <property type="component" value="Unassembled WGS sequence"/>
</dbReference>
<evidence type="ECO:0000313" key="2">
    <source>
        <dbReference type="EMBL" id="RMZ70288.1"/>
    </source>
</evidence>
<feature type="compositionally biased region" description="Polar residues" evidence="1">
    <location>
        <begin position="286"/>
        <end position="296"/>
    </location>
</feature>
<dbReference type="EMBL" id="KE747824">
    <property type="protein sequence ID" value="RMZ70288.1"/>
    <property type="molecule type" value="Genomic_DNA"/>
</dbReference>
<feature type="region of interest" description="Disordered" evidence="1">
    <location>
        <begin position="286"/>
        <end position="317"/>
    </location>
</feature>
<feature type="region of interest" description="Disordered" evidence="1">
    <location>
        <begin position="195"/>
        <end position="270"/>
    </location>
</feature>
<sequence>MTHRSCQPHHPKTTAISRRTRDSADELLSIQPPEIPQIRSVRPRRAATLPTPRHKPIDYQTPSSRPPSLAWNTSHFLDSNPLGNNSLTTNTVVDQSHSFLPAQTLNVLSYESSQGPDLKFGAITSPYSSHNQQSLHIEVPEFLASSLLSTCGSHDFKAQLSADSTQSHGSFFALQDMSTLGYMMAPSQYGMSQYGTPQSSYSNGYPPQQSYAEPRSSTSGPYGSSYSSSPAPSESQQRRSEQHAALPPYQPQHPSLPRSPYQQQQSGDSIRANTAPMVSTSQSYTYAAPQNNSFPGQSLGGNHYPPPQLYPPTTYSVNDYHPLPTMYPPTTTTPTTYASYETQQSAPPASGSMSAHSSSPSTQGNPVMPRVLNSRPKPQCWEHGCNGRQFSTFSNLLRHQREKSGTASKSMCPRCGAEFTRTTARNGHMAHDKCKPRRASEASG</sequence>
<feature type="region of interest" description="Disordered" evidence="1">
    <location>
        <begin position="423"/>
        <end position="444"/>
    </location>
</feature>
<dbReference type="AlphaFoldDB" id="A0A3M7M738"/>
<gene>
    <name evidence="2" type="ORF">GMOD_00000362</name>
</gene>
<dbReference type="OrthoDB" id="5366256at2759"/>
<feature type="compositionally biased region" description="Low complexity" evidence="1">
    <location>
        <begin position="345"/>
        <end position="361"/>
    </location>
</feature>
<feature type="region of interest" description="Disordered" evidence="1">
    <location>
        <begin position="1"/>
        <end position="66"/>
    </location>
</feature>
<name>A0A3M7M738_9PLEO</name>
<feature type="compositionally biased region" description="Polar residues" evidence="1">
    <location>
        <begin position="195"/>
        <end position="211"/>
    </location>
</feature>
<accession>A0A3M7M738</accession>
<evidence type="ECO:0000313" key="3">
    <source>
        <dbReference type="Proteomes" id="UP000265663"/>
    </source>
</evidence>
<evidence type="ECO:0000256" key="1">
    <source>
        <dbReference type="SAM" id="MobiDB-lite"/>
    </source>
</evidence>
<reference evidence="2 3" key="1">
    <citation type="journal article" date="2014" name="PLoS ONE">
        <title>De novo Genome Assembly of the Fungal Plant Pathogen Pyrenophora semeniperda.</title>
        <authorList>
            <person name="Soliai M.M."/>
            <person name="Meyer S.E."/>
            <person name="Udall J.A."/>
            <person name="Elzinga D.E."/>
            <person name="Hermansen R.A."/>
            <person name="Bodily P.M."/>
            <person name="Hart A.A."/>
            <person name="Coleman C.E."/>
        </authorList>
    </citation>
    <scope>NUCLEOTIDE SEQUENCE [LARGE SCALE GENOMIC DNA]</scope>
    <source>
        <strain evidence="2 3">CCB06</strain>
        <tissue evidence="2">Mycelium</tissue>
    </source>
</reference>
<feature type="region of interest" description="Disordered" evidence="1">
    <location>
        <begin position="342"/>
        <end position="367"/>
    </location>
</feature>
<keyword evidence="3" id="KW-1185">Reference proteome</keyword>